<dbReference type="EMBL" id="EQ974240">
    <property type="protein sequence ID" value="EEF31483.1"/>
    <property type="molecule type" value="Genomic_DNA"/>
</dbReference>
<dbReference type="Proteomes" id="UP000008311">
    <property type="component" value="Unassembled WGS sequence"/>
</dbReference>
<sequence>MVPFFATQEGMEDEVGDDWLFSSEEEVMEDPEPEEPSPFRCVHDREEFAEIEDFLAHNKEFHKGFKKKCKFCQNMFRDVKRSRHMRRNSTKMRSWHASMTVVHSPKLTGFTSIIMLATRSLGRHSYPYMCTVLFDERPCP</sequence>
<organism evidence="1 2">
    <name type="scientific">Ricinus communis</name>
    <name type="common">Castor bean</name>
    <dbReference type="NCBI Taxonomy" id="3988"/>
    <lineage>
        <taxon>Eukaryota</taxon>
        <taxon>Viridiplantae</taxon>
        <taxon>Streptophyta</taxon>
        <taxon>Embryophyta</taxon>
        <taxon>Tracheophyta</taxon>
        <taxon>Spermatophyta</taxon>
        <taxon>Magnoliopsida</taxon>
        <taxon>eudicotyledons</taxon>
        <taxon>Gunneridae</taxon>
        <taxon>Pentapetalae</taxon>
        <taxon>rosids</taxon>
        <taxon>fabids</taxon>
        <taxon>Malpighiales</taxon>
        <taxon>Euphorbiaceae</taxon>
        <taxon>Acalyphoideae</taxon>
        <taxon>Acalypheae</taxon>
        <taxon>Ricinus</taxon>
    </lineage>
</organism>
<gene>
    <name evidence="1" type="ORF">RCOM_0068020</name>
</gene>
<keyword evidence="2" id="KW-1185">Reference proteome</keyword>
<evidence type="ECO:0000313" key="2">
    <source>
        <dbReference type="Proteomes" id="UP000008311"/>
    </source>
</evidence>
<proteinExistence type="predicted"/>
<protein>
    <submittedName>
        <fullName evidence="1">Uncharacterized protein</fullName>
    </submittedName>
</protein>
<dbReference type="AlphaFoldDB" id="B9SY38"/>
<dbReference type="InParanoid" id="B9SY38"/>
<reference evidence="2" key="1">
    <citation type="journal article" date="2010" name="Nat. Biotechnol.">
        <title>Draft genome sequence of the oilseed species Ricinus communis.</title>
        <authorList>
            <person name="Chan A.P."/>
            <person name="Crabtree J."/>
            <person name="Zhao Q."/>
            <person name="Lorenzi H."/>
            <person name="Orvis J."/>
            <person name="Puiu D."/>
            <person name="Melake-Berhan A."/>
            <person name="Jones K.M."/>
            <person name="Redman J."/>
            <person name="Chen G."/>
            <person name="Cahoon E.B."/>
            <person name="Gedil M."/>
            <person name="Stanke M."/>
            <person name="Haas B.J."/>
            <person name="Wortman J.R."/>
            <person name="Fraser-Liggett C.M."/>
            <person name="Ravel J."/>
            <person name="Rabinowicz P.D."/>
        </authorList>
    </citation>
    <scope>NUCLEOTIDE SEQUENCE [LARGE SCALE GENOMIC DNA]</scope>
    <source>
        <strain evidence="2">cv. Hale</strain>
    </source>
</reference>
<name>B9SY38_RICCO</name>
<evidence type="ECO:0000313" key="1">
    <source>
        <dbReference type="EMBL" id="EEF31483.1"/>
    </source>
</evidence>
<accession>B9SY38</accession>